<protein>
    <submittedName>
        <fullName evidence="2">Uncharacterized protein</fullName>
    </submittedName>
</protein>
<feature type="compositionally biased region" description="Polar residues" evidence="1">
    <location>
        <begin position="268"/>
        <end position="280"/>
    </location>
</feature>
<feature type="compositionally biased region" description="Polar residues" evidence="1">
    <location>
        <begin position="247"/>
        <end position="261"/>
    </location>
</feature>
<feature type="compositionally biased region" description="Basic and acidic residues" evidence="1">
    <location>
        <begin position="177"/>
        <end position="186"/>
    </location>
</feature>
<evidence type="ECO:0000256" key="1">
    <source>
        <dbReference type="SAM" id="MobiDB-lite"/>
    </source>
</evidence>
<name>A0A4Q4NW86_ALTAL</name>
<dbReference type="Proteomes" id="UP000291422">
    <property type="component" value="Unassembled WGS sequence"/>
</dbReference>
<comment type="caution">
    <text evidence="2">The sequence shown here is derived from an EMBL/GenBank/DDBJ whole genome shotgun (WGS) entry which is preliminary data.</text>
</comment>
<evidence type="ECO:0000313" key="2">
    <source>
        <dbReference type="EMBL" id="RYN84371.1"/>
    </source>
</evidence>
<feature type="compositionally biased region" description="Basic and acidic residues" evidence="1">
    <location>
        <begin position="119"/>
        <end position="147"/>
    </location>
</feature>
<feature type="compositionally biased region" description="Low complexity" evidence="1">
    <location>
        <begin position="481"/>
        <end position="491"/>
    </location>
</feature>
<gene>
    <name evidence="2" type="ORF">AA0117_g654</name>
</gene>
<feature type="compositionally biased region" description="Polar residues" evidence="1">
    <location>
        <begin position="31"/>
        <end position="48"/>
    </location>
</feature>
<feature type="compositionally biased region" description="Polar residues" evidence="1">
    <location>
        <begin position="495"/>
        <end position="504"/>
    </location>
</feature>
<feature type="compositionally biased region" description="Polar residues" evidence="1">
    <location>
        <begin position="420"/>
        <end position="449"/>
    </location>
</feature>
<feature type="compositionally biased region" description="Basic and acidic residues" evidence="1">
    <location>
        <begin position="404"/>
        <end position="414"/>
    </location>
</feature>
<organism evidence="2 3">
    <name type="scientific">Alternaria alternata</name>
    <name type="common">Alternaria rot fungus</name>
    <name type="synonym">Torula alternata</name>
    <dbReference type="NCBI Taxonomy" id="5599"/>
    <lineage>
        <taxon>Eukaryota</taxon>
        <taxon>Fungi</taxon>
        <taxon>Dikarya</taxon>
        <taxon>Ascomycota</taxon>
        <taxon>Pezizomycotina</taxon>
        <taxon>Dothideomycetes</taxon>
        <taxon>Pleosporomycetidae</taxon>
        <taxon>Pleosporales</taxon>
        <taxon>Pleosporineae</taxon>
        <taxon>Pleosporaceae</taxon>
        <taxon>Alternaria</taxon>
        <taxon>Alternaria sect. Alternaria</taxon>
        <taxon>Alternaria alternata complex</taxon>
    </lineage>
</organism>
<feature type="compositionally biased region" description="Basic and acidic residues" evidence="1">
    <location>
        <begin position="522"/>
        <end position="531"/>
    </location>
</feature>
<evidence type="ECO:0000313" key="3">
    <source>
        <dbReference type="Proteomes" id="UP000291422"/>
    </source>
</evidence>
<feature type="region of interest" description="Disordered" evidence="1">
    <location>
        <begin position="241"/>
        <end position="310"/>
    </location>
</feature>
<sequence length="862" mass="97517">MPPPRLPGHLRPCHPSGTAYQVRCAHRRTYAQSSTVGDESPQTTTTNSHDAERKSWWTSALSRIAPWDSQTSSAEPRPDSQPQPQDTPTSYSSEAKKDLSEEQTSEIGAGQIARIVESPAERQRRILRSEARTHGKQADNTESRDQDFLPVRTSNTPPEKSSDQPVVLRKVSSFPDTPKKSEHTREQQATIQKVQRKQPPIAISEEDVATSPETNDIAIIRQQIQGLFEQVKALEAALEAKTAVDRQPSSTRQENHTSSTEHAPLEGNEQQSVSTQSLSTRRPLAMGGDSSRHAHTGTRSSRSRSDTLPHSLRAWRHSVVTLGKTATRLEIMRSPAVAPVARHVRNRLRVLDEVAKLENDLKLRTLLRSCYRNWDLVHAEGAEPNRDHTEITLRAQSSIVSNNLEKKSDSERLTRRLHTQPRSMKSSNHINTTTEDSIRKSTVFQQTLGTEDEVPPDSRLRLERSTTTTDDVPSKPTPDTSELSEQSLLEELFPETSSTSQPQSEPRDRYPKLHLPDSTPVVRRENSSHTQSFKERVVESLHKQGEQVTVLQLTNCSTELTEADFRRIIPKGKHIEGWHRDDDLYKVVPGRDPLSLERLPFYYLLFKSAEAALAYQKNASRLHKLSALHQPANIFSAIPPPKGFIEEGEDITAAISSYNLLPTRHPMSLNVLMQPYNPALRNLVERGGYQPIAPSVDAKGNPIWRVLMHIEGYEPTPSDLFKIFSRDAYKHGMILPLRNESQTSIHRLRDMINLKVSSKAVSSSRPRAYGTFDQSSSDSEMTYDDPAIQSMLGGVDEDSPSQQNQLVMNRVYNRWVLDFDDEDTARRWSVRWHRRLLPELSHTKGAWRDSEEARICNTELLW</sequence>
<feature type="compositionally biased region" description="Basic and acidic residues" evidence="1">
    <location>
        <begin position="505"/>
        <end position="515"/>
    </location>
</feature>
<dbReference type="EMBL" id="PDXD01000001">
    <property type="protein sequence ID" value="RYN84371.1"/>
    <property type="molecule type" value="Genomic_DNA"/>
</dbReference>
<proteinExistence type="predicted"/>
<dbReference type="AlphaFoldDB" id="A0A4Q4NW86"/>
<reference evidence="3" key="1">
    <citation type="journal article" date="2019" name="bioRxiv">
        <title>Genomics, evolutionary history and diagnostics of the Alternaria alternata species group including apple and Asian pear pathotypes.</title>
        <authorList>
            <person name="Armitage A.D."/>
            <person name="Cockerton H.M."/>
            <person name="Sreenivasaprasad S."/>
            <person name="Woodhall J.W."/>
            <person name="Lane C.R."/>
            <person name="Harrison R.J."/>
            <person name="Clarkson J.P."/>
        </authorList>
    </citation>
    <scope>NUCLEOTIDE SEQUENCE [LARGE SCALE GENOMIC DNA]</scope>
    <source>
        <strain evidence="3">FERA 1177</strain>
    </source>
</reference>
<dbReference type="VEuPathDB" id="FungiDB:CC77DRAFT_1017431"/>
<feature type="region of interest" description="Disordered" evidence="1">
    <location>
        <begin position="31"/>
        <end position="210"/>
    </location>
</feature>
<feature type="compositionally biased region" description="Low complexity" evidence="1">
    <location>
        <begin position="80"/>
        <end position="93"/>
    </location>
</feature>
<feature type="region of interest" description="Disordered" evidence="1">
    <location>
        <begin position="402"/>
        <end position="531"/>
    </location>
</feature>
<accession>A0A4Q4NW86</accession>